<keyword evidence="3" id="KW-1185">Reference proteome</keyword>
<evidence type="ECO:0000313" key="2">
    <source>
        <dbReference type="EMBL" id="CAH0106902.1"/>
    </source>
</evidence>
<accession>A0A8J2RLP8</accession>
<gene>
    <name evidence="2" type="ORF">DGAL_LOCUS10066</name>
</gene>
<evidence type="ECO:0000313" key="3">
    <source>
        <dbReference type="Proteomes" id="UP000789390"/>
    </source>
</evidence>
<feature type="region of interest" description="Disordered" evidence="1">
    <location>
        <begin position="62"/>
        <end position="178"/>
    </location>
</feature>
<evidence type="ECO:0000256" key="1">
    <source>
        <dbReference type="SAM" id="MobiDB-lite"/>
    </source>
</evidence>
<name>A0A8J2RLP8_9CRUS</name>
<dbReference type="Proteomes" id="UP000789390">
    <property type="component" value="Unassembled WGS sequence"/>
</dbReference>
<dbReference type="AlphaFoldDB" id="A0A8J2RLP8"/>
<organism evidence="2 3">
    <name type="scientific">Daphnia galeata</name>
    <dbReference type="NCBI Taxonomy" id="27404"/>
    <lineage>
        <taxon>Eukaryota</taxon>
        <taxon>Metazoa</taxon>
        <taxon>Ecdysozoa</taxon>
        <taxon>Arthropoda</taxon>
        <taxon>Crustacea</taxon>
        <taxon>Branchiopoda</taxon>
        <taxon>Diplostraca</taxon>
        <taxon>Cladocera</taxon>
        <taxon>Anomopoda</taxon>
        <taxon>Daphniidae</taxon>
        <taxon>Daphnia</taxon>
    </lineage>
</organism>
<feature type="compositionally biased region" description="Basic and acidic residues" evidence="1">
    <location>
        <begin position="88"/>
        <end position="98"/>
    </location>
</feature>
<sequence length="178" mass="20257">MENNVEDTDSKNRQSRKNVGMGKKLQVKLPLIDNWKSLSDTKTTKQLIWDVIANGLEEAGFTVRGSNNHPYKPPYVSDSLSEIQNPSKFRDTEKRYFTDTETEQETSKKETGDSLPQIQNPSKFRETEKNDSSTNENEKSTKEMDGDSNSRISDHGIYCDSLDEKSSNDGITEPKKKK</sequence>
<feature type="compositionally biased region" description="Polar residues" evidence="1">
    <location>
        <begin position="78"/>
        <end position="87"/>
    </location>
</feature>
<comment type="caution">
    <text evidence="2">The sequence shown here is derived from an EMBL/GenBank/DDBJ whole genome shotgun (WGS) entry which is preliminary data.</text>
</comment>
<reference evidence="2" key="1">
    <citation type="submission" date="2021-11" db="EMBL/GenBank/DDBJ databases">
        <authorList>
            <person name="Schell T."/>
        </authorList>
    </citation>
    <scope>NUCLEOTIDE SEQUENCE</scope>
    <source>
        <strain evidence="2">M5</strain>
    </source>
</reference>
<dbReference type="OrthoDB" id="6375371at2759"/>
<dbReference type="EMBL" id="CAKKLH010000235">
    <property type="protein sequence ID" value="CAH0106902.1"/>
    <property type="molecule type" value="Genomic_DNA"/>
</dbReference>
<feature type="compositionally biased region" description="Basic and acidic residues" evidence="1">
    <location>
        <begin position="123"/>
        <end position="145"/>
    </location>
</feature>
<feature type="region of interest" description="Disordered" evidence="1">
    <location>
        <begin position="1"/>
        <end position="23"/>
    </location>
</feature>
<proteinExistence type="predicted"/>
<protein>
    <submittedName>
        <fullName evidence="2">Uncharacterized protein</fullName>
    </submittedName>
</protein>